<proteinExistence type="predicted"/>
<dbReference type="GO" id="GO:0019773">
    <property type="term" value="C:proteasome core complex, alpha-subunit complex"/>
    <property type="evidence" value="ECO:0007669"/>
    <property type="project" value="InterPro"/>
</dbReference>
<comment type="caution">
    <text evidence="4">The sequence shown here is derived from an EMBL/GenBank/DDBJ whole genome shotgun (WGS) entry which is preliminary data.</text>
</comment>
<dbReference type="Pfam" id="PF10584">
    <property type="entry name" value="Proteasome_A_N"/>
    <property type="match status" value="1"/>
</dbReference>
<keyword evidence="2" id="KW-0812">Transmembrane</keyword>
<dbReference type="EMBL" id="BKCP01006405">
    <property type="protein sequence ID" value="GER42680.1"/>
    <property type="molecule type" value="Genomic_DNA"/>
</dbReference>
<keyword evidence="2" id="KW-1133">Transmembrane helix</keyword>
<accession>A0A5A7QBU6</accession>
<dbReference type="GO" id="GO:0006511">
    <property type="term" value="P:ubiquitin-dependent protein catabolic process"/>
    <property type="evidence" value="ECO:0007669"/>
    <property type="project" value="InterPro"/>
</dbReference>
<dbReference type="OrthoDB" id="431557at2759"/>
<evidence type="ECO:0000256" key="1">
    <source>
        <dbReference type="SAM" id="MobiDB-lite"/>
    </source>
</evidence>
<organism evidence="4 5">
    <name type="scientific">Striga asiatica</name>
    <name type="common">Asiatic witchweed</name>
    <name type="synonym">Buchnera asiatica</name>
    <dbReference type="NCBI Taxonomy" id="4170"/>
    <lineage>
        <taxon>Eukaryota</taxon>
        <taxon>Viridiplantae</taxon>
        <taxon>Streptophyta</taxon>
        <taxon>Embryophyta</taxon>
        <taxon>Tracheophyta</taxon>
        <taxon>Spermatophyta</taxon>
        <taxon>Magnoliopsida</taxon>
        <taxon>eudicotyledons</taxon>
        <taxon>Gunneridae</taxon>
        <taxon>Pentapetalae</taxon>
        <taxon>asterids</taxon>
        <taxon>lamiids</taxon>
        <taxon>Lamiales</taxon>
        <taxon>Orobanchaceae</taxon>
        <taxon>Buchnereae</taxon>
        <taxon>Striga</taxon>
    </lineage>
</organism>
<keyword evidence="5" id="KW-1185">Reference proteome</keyword>
<keyword evidence="4" id="KW-0647">Proteasome</keyword>
<gene>
    <name evidence="4" type="ORF">STAS_19485</name>
</gene>
<dbReference type="SMART" id="SM00948">
    <property type="entry name" value="Proteasome_A_N"/>
    <property type="match status" value="1"/>
</dbReference>
<sequence>MFRNQYDTKETTWLPAGRLFQVEYAMEVVKTMEKKLGNWRLWVGGHKLIGYMLCIFKFLYWYARLTMTLEGFEIKQNGKGNTDVEEKNQHIRKKRLPAATATSRRFHAARRGKRSSDCRNRCWSLTEELRCSKDVRGGAA</sequence>
<dbReference type="Proteomes" id="UP000325081">
    <property type="component" value="Unassembled WGS sequence"/>
</dbReference>
<evidence type="ECO:0000256" key="2">
    <source>
        <dbReference type="SAM" id="Phobius"/>
    </source>
</evidence>
<name>A0A5A7QBU6_STRAF</name>
<evidence type="ECO:0000313" key="4">
    <source>
        <dbReference type="EMBL" id="GER42680.1"/>
    </source>
</evidence>
<dbReference type="SUPFAM" id="SSF56235">
    <property type="entry name" value="N-terminal nucleophile aminohydrolases (Ntn hydrolases)"/>
    <property type="match status" value="1"/>
</dbReference>
<dbReference type="AlphaFoldDB" id="A0A5A7QBU6"/>
<reference evidence="5" key="1">
    <citation type="journal article" date="2019" name="Curr. Biol.">
        <title>Genome Sequence of Striga asiatica Provides Insight into the Evolution of Plant Parasitism.</title>
        <authorList>
            <person name="Yoshida S."/>
            <person name="Kim S."/>
            <person name="Wafula E.K."/>
            <person name="Tanskanen J."/>
            <person name="Kim Y.M."/>
            <person name="Honaas L."/>
            <person name="Yang Z."/>
            <person name="Spallek T."/>
            <person name="Conn C.E."/>
            <person name="Ichihashi Y."/>
            <person name="Cheong K."/>
            <person name="Cui S."/>
            <person name="Der J.P."/>
            <person name="Gundlach H."/>
            <person name="Jiao Y."/>
            <person name="Hori C."/>
            <person name="Ishida J.K."/>
            <person name="Kasahara H."/>
            <person name="Kiba T."/>
            <person name="Kim M.S."/>
            <person name="Koo N."/>
            <person name="Laohavisit A."/>
            <person name="Lee Y.H."/>
            <person name="Lumba S."/>
            <person name="McCourt P."/>
            <person name="Mortimer J.C."/>
            <person name="Mutuku J.M."/>
            <person name="Nomura T."/>
            <person name="Sasaki-Sekimoto Y."/>
            <person name="Seto Y."/>
            <person name="Wang Y."/>
            <person name="Wakatake T."/>
            <person name="Sakakibara H."/>
            <person name="Demura T."/>
            <person name="Yamaguchi S."/>
            <person name="Yoneyama K."/>
            <person name="Manabe R.I."/>
            <person name="Nelson D.C."/>
            <person name="Schulman A.H."/>
            <person name="Timko M.P."/>
            <person name="dePamphilis C.W."/>
            <person name="Choi D."/>
            <person name="Shirasu K."/>
        </authorList>
    </citation>
    <scope>NUCLEOTIDE SEQUENCE [LARGE SCALE GENOMIC DNA]</scope>
    <source>
        <strain evidence="5">cv. UVA1</strain>
    </source>
</reference>
<evidence type="ECO:0000259" key="3">
    <source>
        <dbReference type="SMART" id="SM00948"/>
    </source>
</evidence>
<dbReference type="InterPro" id="IPR029055">
    <property type="entry name" value="Ntn_hydrolases_N"/>
</dbReference>
<feature type="region of interest" description="Disordered" evidence="1">
    <location>
        <begin position="78"/>
        <end position="99"/>
    </location>
</feature>
<feature type="transmembrane region" description="Helical" evidence="2">
    <location>
        <begin position="39"/>
        <end position="60"/>
    </location>
</feature>
<dbReference type="Gene3D" id="3.60.20.10">
    <property type="entry name" value="Glutamine Phosphoribosylpyrophosphate, subunit 1, domain 1"/>
    <property type="match status" value="1"/>
</dbReference>
<feature type="domain" description="Proteasome alpha-type subunits" evidence="3">
    <location>
        <begin position="6"/>
        <end position="28"/>
    </location>
</feature>
<evidence type="ECO:0000313" key="5">
    <source>
        <dbReference type="Proteomes" id="UP000325081"/>
    </source>
</evidence>
<dbReference type="InterPro" id="IPR000426">
    <property type="entry name" value="Proteasome_asu_N"/>
</dbReference>
<keyword evidence="2" id="KW-0472">Membrane</keyword>
<protein>
    <submittedName>
        <fullName evidence="4">Proteasome subunit alpha type</fullName>
    </submittedName>
</protein>